<dbReference type="InterPro" id="IPR029058">
    <property type="entry name" value="AB_hydrolase_fold"/>
</dbReference>
<dbReference type="Gene3D" id="2.60.40.10">
    <property type="entry name" value="Immunoglobulins"/>
    <property type="match status" value="2"/>
</dbReference>
<dbReference type="RefSeq" id="WP_130541337.1">
    <property type="nucleotide sequence ID" value="NZ_CP042431.1"/>
</dbReference>
<dbReference type="GO" id="GO:0016020">
    <property type="term" value="C:membrane"/>
    <property type="evidence" value="ECO:0007669"/>
    <property type="project" value="TreeGrafter"/>
</dbReference>
<accession>A0A4V2F0P0</accession>
<dbReference type="EMBL" id="SGXA01000002">
    <property type="protein sequence ID" value="RZS70801.1"/>
    <property type="molecule type" value="Genomic_DNA"/>
</dbReference>
<feature type="chain" id="PRO_5020488338" evidence="1">
    <location>
        <begin position="19"/>
        <end position="633"/>
    </location>
</feature>
<dbReference type="InterPro" id="IPR000801">
    <property type="entry name" value="Esterase-like"/>
</dbReference>
<gene>
    <name evidence="3" type="ORF">EV199_2696</name>
</gene>
<dbReference type="Pfam" id="PF18962">
    <property type="entry name" value="Por_Secre_tail"/>
    <property type="match status" value="1"/>
</dbReference>
<dbReference type="InterPro" id="IPR026444">
    <property type="entry name" value="Secre_tail"/>
</dbReference>
<dbReference type="Gene3D" id="3.40.50.1820">
    <property type="entry name" value="alpha/beta hydrolase"/>
    <property type="match status" value="1"/>
</dbReference>
<dbReference type="Pfam" id="PF22352">
    <property type="entry name" value="K319L-like_PKD"/>
    <property type="match status" value="2"/>
</dbReference>
<dbReference type="InterPro" id="IPR013783">
    <property type="entry name" value="Ig-like_fold"/>
</dbReference>
<keyword evidence="4" id="KW-1185">Reference proteome</keyword>
<name>A0A4V2F0P0_9BACT</name>
<protein>
    <submittedName>
        <fullName evidence="3">Putative secreted protein (Por secretion system target)</fullName>
    </submittedName>
</protein>
<dbReference type="Pfam" id="PF00756">
    <property type="entry name" value="Esterase"/>
    <property type="match status" value="1"/>
</dbReference>
<dbReference type="OrthoDB" id="636383at2"/>
<evidence type="ECO:0000256" key="1">
    <source>
        <dbReference type="SAM" id="SignalP"/>
    </source>
</evidence>
<dbReference type="InterPro" id="IPR029865">
    <property type="entry name" value="KIAA0319-like"/>
</dbReference>
<proteinExistence type="predicted"/>
<evidence type="ECO:0000313" key="4">
    <source>
        <dbReference type="Proteomes" id="UP000293874"/>
    </source>
</evidence>
<dbReference type="NCBIfam" id="TIGR04183">
    <property type="entry name" value="Por_Secre_tail"/>
    <property type="match status" value="1"/>
</dbReference>
<dbReference type="PANTHER" id="PTHR46182:SF2">
    <property type="entry name" value="FI19480P1"/>
    <property type="match status" value="1"/>
</dbReference>
<comment type="caution">
    <text evidence="3">The sequence shown here is derived from an EMBL/GenBank/DDBJ whole genome shotgun (WGS) entry which is preliminary data.</text>
</comment>
<feature type="signal peptide" evidence="1">
    <location>
        <begin position="1"/>
        <end position="18"/>
    </location>
</feature>
<dbReference type="SUPFAM" id="SSF49299">
    <property type="entry name" value="PKD domain"/>
    <property type="match status" value="2"/>
</dbReference>
<dbReference type="AlphaFoldDB" id="A0A4V2F0P0"/>
<dbReference type="Proteomes" id="UP000293874">
    <property type="component" value="Unassembled WGS sequence"/>
</dbReference>
<keyword evidence="1" id="KW-0732">Signal</keyword>
<evidence type="ECO:0000313" key="3">
    <source>
        <dbReference type="EMBL" id="RZS70801.1"/>
    </source>
</evidence>
<dbReference type="InterPro" id="IPR035986">
    <property type="entry name" value="PKD_dom_sf"/>
</dbReference>
<dbReference type="PANTHER" id="PTHR46182">
    <property type="entry name" value="FI19480P1"/>
    <property type="match status" value="1"/>
</dbReference>
<organism evidence="3 4">
    <name type="scientific">Pseudobacter ginsenosidimutans</name>
    <dbReference type="NCBI Taxonomy" id="661488"/>
    <lineage>
        <taxon>Bacteria</taxon>
        <taxon>Pseudomonadati</taxon>
        <taxon>Bacteroidota</taxon>
        <taxon>Chitinophagia</taxon>
        <taxon>Chitinophagales</taxon>
        <taxon>Chitinophagaceae</taxon>
        <taxon>Pseudobacter</taxon>
    </lineage>
</organism>
<evidence type="ECO:0000259" key="2">
    <source>
        <dbReference type="Pfam" id="PF18962"/>
    </source>
</evidence>
<dbReference type="GO" id="GO:0031410">
    <property type="term" value="C:cytoplasmic vesicle"/>
    <property type="evidence" value="ECO:0007669"/>
    <property type="project" value="TreeGrafter"/>
</dbReference>
<sequence length="633" mass="69864">MKNLLAILCLLVTATASAQLTARTIKKTGSNEDIAFYEFKPLNYDPAVKYPMIVFLHGYGERGNGTTTLSRVLEQGLPRNIRDGHNMTFTWNGKTETFIVLMPQLNENYYSFWQNFIIDEMIKYGKANFSVDTDRIFLTGLSMGGGGTWAYCGASESNGRQFAAIATSCGACQSTDWCNIAKADLPMWSFHANDDNSAAPVSCTIGSITNIRNNCSPKVDPIMTIWPTGGHGIWGRVYDVTHNNQNPNLYEWFLGQNKSLPVNRRPVANAGPDATISTARPQVNLSAVYSKDEDGKLVKYFWRKVSGPSVGTIMTPESADGLTRVVNLTSAGTYVYELKAVDDRADWSVDQVTITVVNGTAPNIPPVTEAGPDQEVLIAEADLNGGSSYDPDGTVVSYRWNKIEGPAVYSLSDANASAPKISNLLIGDYKFELTTTDNLGATTKDTVVVKSNSIVLPIKLKAFTAYPSGTGTQLNWTTSEETGDEQFKIEASDDGKKFATVYSTRSAGKVPQQTYSWFHVNGQSYYRLKIVSAGKPMYSKIVPIHRDKLSVNTEFFPNPVQQTLWVSVNNQERGRLTVRILSMDGRLIKQSQYAKQQDQLMADIDTRDINTGIYLVAITGENGWREVRKIVKK</sequence>
<feature type="domain" description="Secretion system C-terminal sorting" evidence="2">
    <location>
        <begin position="556"/>
        <end position="629"/>
    </location>
</feature>
<reference evidence="3 4" key="1">
    <citation type="submission" date="2019-02" db="EMBL/GenBank/DDBJ databases">
        <title>Genomic Encyclopedia of Type Strains, Phase IV (KMG-IV): sequencing the most valuable type-strain genomes for metagenomic binning, comparative biology and taxonomic classification.</title>
        <authorList>
            <person name="Goeker M."/>
        </authorList>
    </citation>
    <scope>NUCLEOTIDE SEQUENCE [LARGE SCALE GENOMIC DNA]</scope>
    <source>
        <strain evidence="3 4">DSM 18116</strain>
    </source>
</reference>
<dbReference type="SUPFAM" id="SSF53474">
    <property type="entry name" value="alpha/beta-Hydrolases"/>
    <property type="match status" value="1"/>
</dbReference>